<evidence type="ECO:0000313" key="2">
    <source>
        <dbReference type="EMBL" id="BBO33183.1"/>
    </source>
</evidence>
<organism evidence="2 3">
    <name type="scientific">Lacipirellula parvula</name>
    <dbReference type="NCBI Taxonomy" id="2650471"/>
    <lineage>
        <taxon>Bacteria</taxon>
        <taxon>Pseudomonadati</taxon>
        <taxon>Planctomycetota</taxon>
        <taxon>Planctomycetia</taxon>
        <taxon>Pirellulales</taxon>
        <taxon>Lacipirellulaceae</taxon>
        <taxon>Lacipirellula</taxon>
    </lineage>
</organism>
<keyword evidence="1" id="KW-0472">Membrane</keyword>
<sequence length="133" mass="14379">MKPPRFSLRFVLLLLTPYVISMALAWHWAAASNHGPPPQSATLVDRAFSCLIATIVWFFVLLAIDVVRTLAPPAALRFSLRNLMLIAVPLIALVTWLLSSADLGLETSDSLEILFLALGGGALVGGLFLALRI</sequence>
<evidence type="ECO:0000256" key="1">
    <source>
        <dbReference type="SAM" id="Phobius"/>
    </source>
</evidence>
<keyword evidence="3" id="KW-1185">Reference proteome</keyword>
<name>A0A5K7XG19_9BACT</name>
<keyword evidence="1" id="KW-0812">Transmembrane</keyword>
<feature type="transmembrane region" description="Helical" evidence="1">
    <location>
        <begin position="12"/>
        <end position="31"/>
    </location>
</feature>
<proteinExistence type="predicted"/>
<gene>
    <name evidence="2" type="ORF">PLANPX_2795</name>
</gene>
<accession>A0A5K7XG19</accession>
<feature type="transmembrane region" description="Helical" evidence="1">
    <location>
        <begin position="83"/>
        <end position="101"/>
    </location>
</feature>
<protein>
    <submittedName>
        <fullName evidence="2">Uncharacterized protein</fullName>
    </submittedName>
</protein>
<dbReference type="RefSeq" id="WP_152099015.1">
    <property type="nucleotide sequence ID" value="NZ_AP021861.1"/>
</dbReference>
<evidence type="ECO:0000313" key="3">
    <source>
        <dbReference type="Proteomes" id="UP000326837"/>
    </source>
</evidence>
<keyword evidence="1" id="KW-1133">Transmembrane helix</keyword>
<dbReference type="EMBL" id="AP021861">
    <property type="protein sequence ID" value="BBO33183.1"/>
    <property type="molecule type" value="Genomic_DNA"/>
</dbReference>
<dbReference type="KEGG" id="lpav:PLANPX_2795"/>
<dbReference type="Proteomes" id="UP000326837">
    <property type="component" value="Chromosome"/>
</dbReference>
<dbReference type="AlphaFoldDB" id="A0A5K7XG19"/>
<feature type="transmembrane region" description="Helical" evidence="1">
    <location>
        <begin position="113"/>
        <end position="131"/>
    </location>
</feature>
<feature type="transmembrane region" description="Helical" evidence="1">
    <location>
        <begin position="51"/>
        <end position="71"/>
    </location>
</feature>
<reference evidence="3" key="1">
    <citation type="submission" date="2019-10" db="EMBL/GenBank/DDBJ databases">
        <title>Lacipirellula parvula gen. nov., sp. nov., representing a lineage of planctomycetes widespread in freshwater anoxic habitats, and description of the family Lacipirellulaceae.</title>
        <authorList>
            <person name="Dedysh S.N."/>
            <person name="Kulichevskaya I.S."/>
            <person name="Beletsky A.V."/>
            <person name="Rakitin A.L."/>
            <person name="Mardanov A.V."/>
            <person name="Ivanova A.A."/>
            <person name="Saltykova V.X."/>
            <person name="Rijpstra W.I.C."/>
            <person name="Sinninghe Damste J.S."/>
            <person name="Ravin N.V."/>
        </authorList>
    </citation>
    <scope>NUCLEOTIDE SEQUENCE [LARGE SCALE GENOMIC DNA]</scope>
    <source>
        <strain evidence="3">PX69</strain>
    </source>
</reference>